<dbReference type="Gene3D" id="2.40.50.70">
    <property type="match status" value="1"/>
</dbReference>
<evidence type="ECO:0000313" key="2">
    <source>
        <dbReference type="EMBL" id="ASV34112.1"/>
    </source>
</evidence>
<dbReference type="EMBL" id="CP022932">
    <property type="protein sequence ID" value="ASV34112.1"/>
    <property type="molecule type" value="Genomic_DNA"/>
</dbReference>
<dbReference type="Proteomes" id="UP000792865">
    <property type="component" value="Chromosome"/>
</dbReference>
<evidence type="ECO:0000313" key="3">
    <source>
        <dbReference type="Proteomes" id="UP000792865"/>
    </source>
</evidence>
<keyword evidence="1" id="KW-0732">Signal</keyword>
<protein>
    <recommendedName>
        <fullName evidence="4">Shiga toxin A subunit</fullName>
    </recommendedName>
</protein>
<evidence type="ECO:0008006" key="4">
    <source>
        <dbReference type="Google" id="ProtNLM"/>
    </source>
</evidence>
<feature type="signal peptide" evidence="1">
    <location>
        <begin position="1"/>
        <end position="25"/>
    </location>
</feature>
<sequence length="102" mass="11276">MLKLKLLTSLAVFTTLLFSCGASYALSSCSPGVIKYIRYETDNAKTLVIIKLDSMNNENYTDNPRLLQPLTYAYAVGEKVTLHTESCTSGDHGFASFSLRNK</sequence>
<reference evidence="2" key="1">
    <citation type="submission" date="2017-08" db="EMBL/GenBank/DDBJ databases">
        <title>Genome sequence of Candidatus Hamiltonella defensa from Acyrthosiphon pisum strain MI47.</title>
        <authorList>
            <person name="Patel V.A."/>
            <person name="Chevignon G."/>
            <person name="Russell J.A."/>
            <person name="Oliver K.M."/>
        </authorList>
    </citation>
    <scope>NUCLEOTIDE SEQUENCE</scope>
    <source>
        <strain evidence="2">MI47</strain>
    </source>
</reference>
<dbReference type="SMR" id="A0AAC9VNG5"/>
<gene>
    <name evidence="2" type="ORF">CJJ18_09245</name>
</gene>
<evidence type="ECO:0000256" key="1">
    <source>
        <dbReference type="SAM" id="SignalP"/>
    </source>
</evidence>
<dbReference type="AlphaFoldDB" id="A0AAC9VNG5"/>
<proteinExistence type="predicted"/>
<dbReference type="PROSITE" id="PS51257">
    <property type="entry name" value="PROKAR_LIPOPROTEIN"/>
    <property type="match status" value="1"/>
</dbReference>
<name>A0AAC9VNG5_9ENTR</name>
<organism evidence="2 3">
    <name type="scientific">Candidatus Williamhamiltonella defendens</name>
    <dbReference type="NCBI Taxonomy" id="138072"/>
    <lineage>
        <taxon>Bacteria</taxon>
        <taxon>Pseudomonadati</taxon>
        <taxon>Pseudomonadota</taxon>
        <taxon>Gammaproteobacteria</taxon>
        <taxon>Enterobacterales</taxon>
        <taxon>Enterobacteriaceae</taxon>
        <taxon>aphid secondary symbionts</taxon>
        <taxon>Candidatus Williamhamiltonella</taxon>
    </lineage>
</organism>
<accession>A0AAC9VNG5</accession>
<feature type="chain" id="PRO_5042019573" description="Shiga toxin A subunit" evidence="1">
    <location>
        <begin position="26"/>
        <end position="102"/>
    </location>
</feature>